<keyword evidence="2" id="KW-1185">Reference proteome</keyword>
<dbReference type="Proteomes" id="UP000814128">
    <property type="component" value="Unassembled WGS sequence"/>
</dbReference>
<comment type="caution">
    <text evidence="1">The sequence shown here is derived from an EMBL/GenBank/DDBJ whole genome shotgun (WGS) entry which is preliminary data.</text>
</comment>
<reference evidence="1" key="1">
    <citation type="submission" date="2021-02" db="EMBL/GenBank/DDBJ databases">
        <authorList>
            <consortium name="DOE Joint Genome Institute"/>
            <person name="Ahrendt S."/>
            <person name="Looney B.P."/>
            <person name="Miyauchi S."/>
            <person name="Morin E."/>
            <person name="Drula E."/>
            <person name="Courty P.E."/>
            <person name="Chicoki N."/>
            <person name="Fauchery L."/>
            <person name="Kohler A."/>
            <person name="Kuo A."/>
            <person name="Labutti K."/>
            <person name="Pangilinan J."/>
            <person name="Lipzen A."/>
            <person name="Riley R."/>
            <person name="Andreopoulos W."/>
            <person name="He G."/>
            <person name="Johnson J."/>
            <person name="Barry K.W."/>
            <person name="Grigoriev I.V."/>
            <person name="Nagy L."/>
            <person name="Hibbett D."/>
            <person name="Henrissat B."/>
            <person name="Matheny P.B."/>
            <person name="Labbe J."/>
            <person name="Martin F."/>
        </authorList>
    </citation>
    <scope>NUCLEOTIDE SEQUENCE</scope>
    <source>
        <strain evidence="1">EC-137</strain>
    </source>
</reference>
<proteinExistence type="predicted"/>
<gene>
    <name evidence="1" type="ORF">K488DRAFT_88668</name>
</gene>
<dbReference type="EMBL" id="MU273672">
    <property type="protein sequence ID" value="KAI0029491.1"/>
    <property type="molecule type" value="Genomic_DNA"/>
</dbReference>
<accession>A0ACB8QD00</accession>
<reference evidence="1" key="2">
    <citation type="journal article" date="2022" name="New Phytol.">
        <title>Evolutionary transition to the ectomycorrhizal habit in the genomes of a hyperdiverse lineage of mushroom-forming fungi.</title>
        <authorList>
            <person name="Looney B."/>
            <person name="Miyauchi S."/>
            <person name="Morin E."/>
            <person name="Drula E."/>
            <person name="Courty P.E."/>
            <person name="Kohler A."/>
            <person name="Kuo A."/>
            <person name="LaButti K."/>
            <person name="Pangilinan J."/>
            <person name="Lipzen A."/>
            <person name="Riley R."/>
            <person name="Andreopoulos W."/>
            <person name="He G."/>
            <person name="Johnson J."/>
            <person name="Nolan M."/>
            <person name="Tritt A."/>
            <person name="Barry K.W."/>
            <person name="Grigoriev I.V."/>
            <person name="Nagy L.G."/>
            <person name="Hibbett D."/>
            <person name="Henrissat B."/>
            <person name="Matheny P.B."/>
            <person name="Labbe J."/>
            <person name="Martin F.M."/>
        </authorList>
    </citation>
    <scope>NUCLEOTIDE SEQUENCE</scope>
    <source>
        <strain evidence="1">EC-137</strain>
    </source>
</reference>
<evidence type="ECO:0000313" key="1">
    <source>
        <dbReference type="EMBL" id="KAI0029491.1"/>
    </source>
</evidence>
<name>A0ACB8QD00_9AGAM</name>
<protein>
    <submittedName>
        <fullName evidence="1">Major facilitator superfamily domain-containing protein</fullName>
    </submittedName>
</protein>
<sequence length="475" mass="51015">MSVLLNESISLTPLFRGEVENSSQPDRSRDLGSSSSSAGNALSPGSLDPPNYISDTEDERVSSLYRTLLLLAGFMMIFQTIGINQTYGIFQEFYTSQESNILDAAGNDALVSLVGTIGSGLTWSGCILVSPLLSLNRPKIISLVGAILMSLGIVLASFASKLWHLFLTQSFLYGIGSSLLYYPILAFTPPFFDRRRGAAMGFVLSGSGAGGLVMAPALRFLLAHVGIRWTLRILGLWNLVVCVPVACAARTPPGYRNATRISLNLAKQGTFLFQSLGAFLQAAGNVIPLYYLTTYSTSVLAYSSATASLLLALNSAVNSVSRIGMGFLADSVGRQNTMVFSVILSGASVLALWLDANRTRFIVFTIAYGVYAGGYNALLPTTLAEVYGVQNYAAVNAAVYFIRGLGAFFGAPVAGVILGTHERKTNVSPSASWLLRMRYDHVVLFDGALLLGAGACMAYVRWLDAKKKGRWMWKA</sequence>
<evidence type="ECO:0000313" key="2">
    <source>
        <dbReference type="Proteomes" id="UP000814128"/>
    </source>
</evidence>
<organism evidence="1 2">
    <name type="scientific">Vararia minispora EC-137</name>
    <dbReference type="NCBI Taxonomy" id="1314806"/>
    <lineage>
        <taxon>Eukaryota</taxon>
        <taxon>Fungi</taxon>
        <taxon>Dikarya</taxon>
        <taxon>Basidiomycota</taxon>
        <taxon>Agaricomycotina</taxon>
        <taxon>Agaricomycetes</taxon>
        <taxon>Russulales</taxon>
        <taxon>Lachnocladiaceae</taxon>
        <taxon>Vararia</taxon>
    </lineage>
</organism>